<feature type="transmembrane region" description="Helical" evidence="1">
    <location>
        <begin position="342"/>
        <end position="363"/>
    </location>
</feature>
<organism evidence="2 3">
    <name type="scientific">Novosphingobium arvoryzae</name>
    <dbReference type="NCBI Taxonomy" id="1256514"/>
    <lineage>
        <taxon>Bacteria</taxon>
        <taxon>Pseudomonadati</taxon>
        <taxon>Pseudomonadota</taxon>
        <taxon>Alphaproteobacteria</taxon>
        <taxon>Sphingomonadales</taxon>
        <taxon>Sphingomonadaceae</taxon>
        <taxon>Novosphingobium</taxon>
    </lineage>
</organism>
<dbReference type="EMBL" id="BMZD01000001">
    <property type="protein sequence ID" value="GGZ87416.1"/>
    <property type="molecule type" value="Genomic_DNA"/>
</dbReference>
<comment type="caution">
    <text evidence="2">The sequence shown here is derived from an EMBL/GenBank/DDBJ whole genome shotgun (WGS) entry which is preliminary data.</text>
</comment>
<dbReference type="Proteomes" id="UP000634139">
    <property type="component" value="Unassembled WGS sequence"/>
</dbReference>
<feature type="transmembrane region" description="Helical" evidence="1">
    <location>
        <begin position="107"/>
        <end position="129"/>
    </location>
</feature>
<evidence type="ECO:0000313" key="2">
    <source>
        <dbReference type="EMBL" id="GGZ87416.1"/>
    </source>
</evidence>
<accession>A0A918VAV9</accession>
<feature type="transmembrane region" description="Helical" evidence="1">
    <location>
        <begin position="375"/>
        <end position="404"/>
    </location>
</feature>
<evidence type="ECO:0000313" key="3">
    <source>
        <dbReference type="Proteomes" id="UP000634139"/>
    </source>
</evidence>
<reference evidence="2" key="2">
    <citation type="submission" date="2020-09" db="EMBL/GenBank/DDBJ databases">
        <authorList>
            <person name="Sun Q."/>
            <person name="Kim S."/>
        </authorList>
    </citation>
    <scope>NUCLEOTIDE SEQUENCE</scope>
    <source>
        <strain evidence="2">KCTC 32422</strain>
    </source>
</reference>
<feature type="transmembrane region" description="Helical" evidence="1">
    <location>
        <begin position="285"/>
        <end position="306"/>
    </location>
</feature>
<keyword evidence="3" id="KW-1185">Reference proteome</keyword>
<proteinExistence type="predicted"/>
<feature type="transmembrane region" description="Helical" evidence="1">
    <location>
        <begin position="194"/>
        <end position="218"/>
    </location>
</feature>
<keyword evidence="1" id="KW-1133">Transmembrane helix</keyword>
<dbReference type="AlphaFoldDB" id="A0A918VAV9"/>
<feature type="transmembrane region" description="Helical" evidence="1">
    <location>
        <begin position="425"/>
        <end position="444"/>
    </location>
</feature>
<gene>
    <name evidence="2" type="ORF">GCM10011617_02650</name>
</gene>
<name>A0A918VAV9_9SPHN</name>
<feature type="transmembrane region" description="Helical" evidence="1">
    <location>
        <begin position="230"/>
        <end position="249"/>
    </location>
</feature>
<keyword evidence="1" id="KW-0812">Transmembrane</keyword>
<sequence>MGERRRPPFPAELTVRVGLVWLIVCMIYVATKWSAIAALNLPDADDTLRMVQVRDLLAGQGFWDLHQYRIDPPQGMLMHWSRLVDLPLAGVQLALRPLLGPALAEHAALVLVPLLTLGAAMLLAARLAWRLVDENLIYFTILLLALATPLTAQLQPLRIDHHGWQVVAVLAALNGLTARTAWRAGWLSGAALALGMTISLELLPIAALFGAVLGLRAVIDPAMRSGPAGFLQALAIVGVAAFLGTHGLTDMASHCDSLSPAYLAGLTVAALAATVLAALPPLPVLARALGLGACAALAGITILALAPHCAGGPFAALDPLVRSFWYSNVHEGMPVWYQKPAVIAQMIAVPLAGLYGAVRLWLASQGWPRRFWFDYAVLLAGTILLAVVVARSSAFACAIAAVPLAWQVREWHRRVRGFKRPLPRVAGLLAIAAVVMPGVPLIALGKLTAAPAGTAAPMPSAQLACDIRAAAPALNALAPATVFAPIDIGPVLLAETHHRVIATAHHRAPQALHDVIAAFIAQPDAARAIVTRRGARYVMICPGLIEAGNYQRAAPDGLMARLLAGRAPEWLRPVMLPGKTGLQLWEVEAGRN</sequence>
<keyword evidence="1" id="KW-0472">Membrane</keyword>
<feature type="transmembrane region" description="Helical" evidence="1">
    <location>
        <begin position="136"/>
        <end position="152"/>
    </location>
</feature>
<reference evidence="2" key="1">
    <citation type="journal article" date="2014" name="Int. J. Syst. Evol. Microbiol.">
        <title>Complete genome sequence of Corynebacterium casei LMG S-19264T (=DSM 44701T), isolated from a smear-ripened cheese.</title>
        <authorList>
            <consortium name="US DOE Joint Genome Institute (JGI-PGF)"/>
            <person name="Walter F."/>
            <person name="Albersmeier A."/>
            <person name="Kalinowski J."/>
            <person name="Ruckert C."/>
        </authorList>
    </citation>
    <scope>NUCLEOTIDE SEQUENCE</scope>
    <source>
        <strain evidence="2">KCTC 32422</strain>
    </source>
</reference>
<evidence type="ECO:0008006" key="4">
    <source>
        <dbReference type="Google" id="ProtNLM"/>
    </source>
</evidence>
<feature type="transmembrane region" description="Helical" evidence="1">
    <location>
        <begin position="261"/>
        <end position="279"/>
    </location>
</feature>
<protein>
    <recommendedName>
        <fullName evidence="4">AcrB/AcrD/AcrF family protein</fullName>
    </recommendedName>
</protein>
<evidence type="ECO:0000256" key="1">
    <source>
        <dbReference type="SAM" id="Phobius"/>
    </source>
</evidence>
<feature type="transmembrane region" description="Helical" evidence="1">
    <location>
        <begin position="20"/>
        <end position="41"/>
    </location>
</feature>